<dbReference type="Pfam" id="PF20247">
    <property type="entry name" value="DUF6602"/>
    <property type="match status" value="1"/>
</dbReference>
<sequence>MPNDHVLRRLEGIWAQLKSAHLAGAGLSTSSKGREREAFVDLFLKSVYPPIYRFGSGDVTDAAGHKSGQLDVVIEFPFGPSLPSVGSDQVRLYLAESVAAVVEVKSDLANQWSEVRRTASQLAPITRRFGAAMIMGNPPSNHVPLIAVGFKGWSSIETLARHVDDTPGVEAALVVESGLFASSTGTGNWRAGGVAALWAMICFTHFQLNALQSASTDPLQYLR</sequence>
<dbReference type="HOGENOM" id="CLU_1238377_0_0_5"/>
<organism evidence="2">
    <name type="scientific">Chelativorans sp. (strain BNC1)</name>
    <dbReference type="NCBI Taxonomy" id="266779"/>
    <lineage>
        <taxon>Bacteria</taxon>
        <taxon>Pseudomonadati</taxon>
        <taxon>Pseudomonadota</taxon>
        <taxon>Alphaproteobacteria</taxon>
        <taxon>Hyphomicrobiales</taxon>
        <taxon>Phyllobacteriaceae</taxon>
        <taxon>Chelativorans</taxon>
    </lineage>
</organism>
<dbReference type="KEGG" id="mes:Meso_1222"/>
<proteinExistence type="predicted"/>
<dbReference type="eggNOG" id="ENOG5034BUR">
    <property type="taxonomic scope" value="Bacteria"/>
</dbReference>
<feature type="domain" description="DUF6602" evidence="1">
    <location>
        <begin position="29"/>
        <end position="126"/>
    </location>
</feature>
<dbReference type="AlphaFoldDB" id="Q11J07"/>
<reference evidence="2" key="1">
    <citation type="submission" date="2006-06" db="EMBL/GenBank/DDBJ databases">
        <title>Complete sequence of chromosome of Chelativorans sp. BNC1.</title>
        <authorList>
            <consortium name="US DOE Joint Genome Institute"/>
            <person name="Copeland A."/>
            <person name="Lucas S."/>
            <person name="Lapidus A."/>
            <person name="Barry K."/>
            <person name="Detter J.C."/>
            <person name="Glavina del Rio T."/>
            <person name="Hammon N."/>
            <person name="Israni S."/>
            <person name="Dalin E."/>
            <person name="Tice H."/>
            <person name="Pitluck S."/>
            <person name="Chertkov O."/>
            <person name="Brettin T."/>
            <person name="Bruce D."/>
            <person name="Han C."/>
            <person name="Tapia R."/>
            <person name="Gilna P."/>
            <person name="Schmutz J."/>
            <person name="Larimer F."/>
            <person name="Land M."/>
            <person name="Hauser L."/>
            <person name="Kyrpides N."/>
            <person name="Mikhailova N."/>
            <person name="Richardson P."/>
        </authorList>
    </citation>
    <scope>NUCLEOTIDE SEQUENCE</scope>
    <source>
        <strain evidence="2">BNC1</strain>
    </source>
</reference>
<dbReference type="EMBL" id="CP000390">
    <property type="protein sequence ID" value="ABG62618.1"/>
    <property type="molecule type" value="Genomic_DNA"/>
</dbReference>
<accession>Q11J07</accession>
<evidence type="ECO:0000313" key="2">
    <source>
        <dbReference type="EMBL" id="ABG62618.1"/>
    </source>
</evidence>
<protein>
    <recommendedName>
        <fullName evidence="1">DUF6602 domain-containing protein</fullName>
    </recommendedName>
</protein>
<gene>
    <name evidence="2" type="ordered locus">Meso_1222</name>
</gene>
<name>Q11J07_CHESB</name>
<dbReference type="InterPro" id="IPR046537">
    <property type="entry name" value="DUF6602"/>
</dbReference>
<evidence type="ECO:0000259" key="1">
    <source>
        <dbReference type="Pfam" id="PF20247"/>
    </source>
</evidence>
<dbReference type="STRING" id="266779.Meso_1222"/>